<feature type="domain" description="MD-2-related lipid-recognition" evidence="3">
    <location>
        <begin position="50"/>
        <end position="196"/>
    </location>
</feature>
<dbReference type="Pfam" id="PF02221">
    <property type="entry name" value="E1_DerP2_DerF2"/>
    <property type="match status" value="1"/>
</dbReference>
<dbReference type="SMART" id="SM00737">
    <property type="entry name" value="ML"/>
    <property type="match status" value="1"/>
</dbReference>
<dbReference type="InterPro" id="IPR028996">
    <property type="entry name" value="GM2-AP"/>
</dbReference>
<dbReference type="InterPro" id="IPR003172">
    <property type="entry name" value="ML_dom"/>
</dbReference>
<keyword evidence="5" id="KW-1185">Reference proteome</keyword>
<evidence type="ECO:0000256" key="1">
    <source>
        <dbReference type="ARBA" id="ARBA00022729"/>
    </source>
</evidence>
<evidence type="ECO:0000256" key="2">
    <source>
        <dbReference type="SAM" id="SignalP"/>
    </source>
</evidence>
<sequence>MLKYLLILLLISAVCQASFFRLINSKIRNGIQHFEKNLLKKDLTLVKLNWESCGSSRDLAAITSFNVLPNPIHIPGNVTVSFAGSLSQTLTAPIKLKLEIKKKELFWVPIPCVDHVGSCDYDDICKLMSSAICPPELEKYHIPCHCPITGGKYKIPPVPVHIKSFGVPSWLEDGDFRVTATLTNKGREVMCLQVTFTLK</sequence>
<evidence type="ECO:0000313" key="4">
    <source>
        <dbReference type="EMBL" id="KAK2168789.1"/>
    </source>
</evidence>
<dbReference type="Gene3D" id="2.70.220.10">
    <property type="entry name" value="Ganglioside GM2 activator"/>
    <property type="match status" value="1"/>
</dbReference>
<feature type="signal peptide" evidence="2">
    <location>
        <begin position="1"/>
        <end position="17"/>
    </location>
</feature>
<dbReference type="PANTHER" id="PTHR17357:SF0">
    <property type="entry name" value="GANGLIOSIDE GM2 ACTIVATOR"/>
    <property type="match status" value="1"/>
</dbReference>
<protein>
    <recommendedName>
        <fullName evidence="3">MD-2-related lipid-recognition domain-containing protein</fullName>
    </recommendedName>
</protein>
<feature type="chain" id="PRO_5041983531" description="MD-2-related lipid-recognition domain-containing protein" evidence="2">
    <location>
        <begin position="18"/>
        <end position="199"/>
    </location>
</feature>
<dbReference type="GO" id="GO:0006689">
    <property type="term" value="P:ganglioside catabolic process"/>
    <property type="evidence" value="ECO:0007669"/>
    <property type="project" value="InterPro"/>
</dbReference>
<comment type="caution">
    <text evidence="4">The sequence shown here is derived from an EMBL/GenBank/DDBJ whole genome shotgun (WGS) entry which is preliminary data.</text>
</comment>
<keyword evidence="1 2" id="KW-0732">Signal</keyword>
<proteinExistence type="predicted"/>
<dbReference type="Proteomes" id="UP001208570">
    <property type="component" value="Unassembled WGS sequence"/>
</dbReference>
<accession>A0AAD9NIV7</accession>
<dbReference type="EMBL" id="JAODUP010000014">
    <property type="protein sequence ID" value="KAK2168789.1"/>
    <property type="molecule type" value="Genomic_DNA"/>
</dbReference>
<dbReference type="GO" id="GO:0008047">
    <property type="term" value="F:enzyme activator activity"/>
    <property type="evidence" value="ECO:0007669"/>
    <property type="project" value="InterPro"/>
</dbReference>
<evidence type="ECO:0000313" key="5">
    <source>
        <dbReference type="Proteomes" id="UP001208570"/>
    </source>
</evidence>
<name>A0AAD9NIV7_9ANNE</name>
<reference evidence="4" key="1">
    <citation type="journal article" date="2023" name="Mol. Biol. Evol.">
        <title>Third-Generation Sequencing Reveals the Adaptive Role of the Epigenome in Three Deep-Sea Polychaetes.</title>
        <authorList>
            <person name="Perez M."/>
            <person name="Aroh O."/>
            <person name="Sun Y."/>
            <person name="Lan Y."/>
            <person name="Juniper S.K."/>
            <person name="Young C.R."/>
            <person name="Angers B."/>
            <person name="Qian P.Y."/>
        </authorList>
    </citation>
    <scope>NUCLEOTIDE SEQUENCE</scope>
    <source>
        <strain evidence="4">P08H-3</strain>
    </source>
</reference>
<organism evidence="4 5">
    <name type="scientific">Paralvinella palmiformis</name>
    <dbReference type="NCBI Taxonomy" id="53620"/>
    <lineage>
        <taxon>Eukaryota</taxon>
        <taxon>Metazoa</taxon>
        <taxon>Spiralia</taxon>
        <taxon>Lophotrochozoa</taxon>
        <taxon>Annelida</taxon>
        <taxon>Polychaeta</taxon>
        <taxon>Sedentaria</taxon>
        <taxon>Canalipalpata</taxon>
        <taxon>Terebellida</taxon>
        <taxon>Terebelliformia</taxon>
        <taxon>Alvinellidae</taxon>
        <taxon>Paralvinella</taxon>
    </lineage>
</organism>
<dbReference type="InterPro" id="IPR036846">
    <property type="entry name" value="GM2-AP_sf"/>
</dbReference>
<evidence type="ECO:0000259" key="3">
    <source>
        <dbReference type="SMART" id="SM00737"/>
    </source>
</evidence>
<gene>
    <name evidence="4" type="ORF">LSH36_14g06038</name>
</gene>
<dbReference type="GO" id="GO:0005319">
    <property type="term" value="F:lipid transporter activity"/>
    <property type="evidence" value="ECO:0007669"/>
    <property type="project" value="TreeGrafter"/>
</dbReference>
<dbReference type="GO" id="GO:0009898">
    <property type="term" value="C:cytoplasmic side of plasma membrane"/>
    <property type="evidence" value="ECO:0007669"/>
    <property type="project" value="TreeGrafter"/>
</dbReference>
<dbReference type="PANTHER" id="PTHR17357">
    <property type="entry name" value="GM2 GANGLIOSIDE ACTIVATOR PROTEIN"/>
    <property type="match status" value="1"/>
</dbReference>
<dbReference type="SUPFAM" id="SSF63707">
    <property type="entry name" value="Ganglioside M2 (gm2) activator"/>
    <property type="match status" value="1"/>
</dbReference>
<dbReference type="AlphaFoldDB" id="A0AAD9NIV7"/>